<feature type="region of interest" description="Disordered" evidence="1">
    <location>
        <begin position="612"/>
        <end position="647"/>
    </location>
</feature>
<proteinExistence type="predicted"/>
<protein>
    <submittedName>
        <fullName evidence="2">Uncharacterized protein</fullName>
    </submittedName>
</protein>
<organism evidence="2 3">
    <name type="scientific">Schizothecium vesticola</name>
    <dbReference type="NCBI Taxonomy" id="314040"/>
    <lineage>
        <taxon>Eukaryota</taxon>
        <taxon>Fungi</taxon>
        <taxon>Dikarya</taxon>
        <taxon>Ascomycota</taxon>
        <taxon>Pezizomycotina</taxon>
        <taxon>Sordariomycetes</taxon>
        <taxon>Sordariomycetidae</taxon>
        <taxon>Sordariales</taxon>
        <taxon>Schizotheciaceae</taxon>
        <taxon>Schizothecium</taxon>
    </lineage>
</organism>
<reference evidence="2" key="1">
    <citation type="submission" date="2023-06" db="EMBL/GenBank/DDBJ databases">
        <title>Genome-scale phylogeny and comparative genomics of the fungal order Sordariales.</title>
        <authorList>
            <consortium name="Lawrence Berkeley National Laboratory"/>
            <person name="Hensen N."/>
            <person name="Bonometti L."/>
            <person name="Westerberg I."/>
            <person name="Brannstrom I.O."/>
            <person name="Guillou S."/>
            <person name="Cros-Aarteil S."/>
            <person name="Calhoun S."/>
            <person name="Haridas S."/>
            <person name="Kuo A."/>
            <person name="Mondo S."/>
            <person name="Pangilinan J."/>
            <person name="Riley R."/>
            <person name="LaButti K."/>
            <person name="Andreopoulos B."/>
            <person name="Lipzen A."/>
            <person name="Chen C."/>
            <person name="Yanf M."/>
            <person name="Daum C."/>
            <person name="Ng V."/>
            <person name="Clum A."/>
            <person name="Steindorff A."/>
            <person name="Ohm R."/>
            <person name="Martin F."/>
            <person name="Silar P."/>
            <person name="Natvig D."/>
            <person name="Lalanne C."/>
            <person name="Gautier V."/>
            <person name="Ament-velasquez S.L."/>
            <person name="Kruys A."/>
            <person name="Hutchinson M.I."/>
            <person name="Powell A.J."/>
            <person name="Barry K."/>
            <person name="Miller A.N."/>
            <person name="Grigoriev I.V."/>
            <person name="Debuchy R."/>
            <person name="Gladieux P."/>
            <person name="Thoren M.H."/>
            <person name="Johannesson H."/>
        </authorList>
    </citation>
    <scope>NUCLEOTIDE SEQUENCE</scope>
    <source>
        <strain evidence="2">SMH3187-1</strain>
    </source>
</reference>
<name>A0AA40F6I4_9PEZI</name>
<comment type="caution">
    <text evidence="2">The sequence shown here is derived from an EMBL/GenBank/DDBJ whole genome shotgun (WGS) entry which is preliminary data.</text>
</comment>
<sequence length="790" mass="90765">MSSFVPPGWAPTLKPHERDMYSLYREREAQRAAATRQEIEGDGIHVDEQGDIQEADDDSFACPPFKKLKLDPRGSHVRKWKMYTYEEFVAENRDRFVEEVEIEKEYQARFGRHYLKVVAELGASKFDHSLLSRFFDEANINVRKIDMAATKWDKMLAAADKKKAPQGRKLDFISSLSTMPELVVALGKHLTPREILTLYSISREFKYTLDHNMQSCIIQWGRHMVGLPGMRMCMLRPYETLFIHDPLRRTRLQLSMAHITHPERPPPQPTGNEMVRPVPSLRWLQMVVHREIRLRDIVAVLARNGHRLPPGALQSLRKLWMIMDIPTSRGRTWMMQNQMIQPRDLIHMQMFFVKLQMLFNDPVYGPKSSMLLKLMLGQRSLSTLWAMLRRKQYTTEREIIQLKLRYDVSPTHLQLVHGLPVHGVPLLAMGMIQFEGWGKGIDHLIRPDQLVALEAARRQLGISFGIRDMMRYGHCDPVTGAPQVPSLDEMYMSDDELPPANFFLAPEGDPNTPIHAGCGNVPFEPHMWQPKHARKARWAALSAAERAMILDEEWRQVSRDFSMDGEQAVAVHAKGQIARAIHSLGLWQPVTPNTQRRVRSLVQDAALLAIADPDDGSDSPHLDDDADFTWHGEGKDDSYDDDDSYDQDYAPLPADDGEAAFFRIANLHNLSLYRVPVTPPPAAKFETLDEHLLNLADATGVQEDEYDAETGEWFDWEGHVEDVKADLVGEVQEEIREKKKKKKGKAKAKAKGKKVVRGRQDGEDADDEMEEDEEEDDERVKMLRGYYRMW</sequence>
<feature type="compositionally biased region" description="Basic and acidic residues" evidence="1">
    <location>
        <begin position="618"/>
        <end position="637"/>
    </location>
</feature>
<dbReference type="Proteomes" id="UP001172155">
    <property type="component" value="Unassembled WGS sequence"/>
</dbReference>
<feature type="compositionally biased region" description="Acidic residues" evidence="1">
    <location>
        <begin position="763"/>
        <end position="777"/>
    </location>
</feature>
<evidence type="ECO:0000313" key="2">
    <source>
        <dbReference type="EMBL" id="KAK0751976.1"/>
    </source>
</evidence>
<feature type="region of interest" description="Disordered" evidence="1">
    <location>
        <begin position="736"/>
        <end position="779"/>
    </location>
</feature>
<dbReference type="AlphaFoldDB" id="A0AA40F6I4"/>
<keyword evidence="3" id="KW-1185">Reference proteome</keyword>
<evidence type="ECO:0000256" key="1">
    <source>
        <dbReference type="SAM" id="MobiDB-lite"/>
    </source>
</evidence>
<dbReference type="EMBL" id="JAUKUD010000002">
    <property type="protein sequence ID" value="KAK0751976.1"/>
    <property type="molecule type" value="Genomic_DNA"/>
</dbReference>
<gene>
    <name evidence="2" type="ORF">B0T18DRAFT_486430</name>
</gene>
<feature type="compositionally biased region" description="Basic residues" evidence="1">
    <location>
        <begin position="738"/>
        <end position="757"/>
    </location>
</feature>
<accession>A0AA40F6I4</accession>
<evidence type="ECO:0000313" key="3">
    <source>
        <dbReference type="Proteomes" id="UP001172155"/>
    </source>
</evidence>